<dbReference type="PANTHER" id="PTHR12338">
    <property type="entry name" value="AUTOTRANSPORTER"/>
    <property type="match status" value="1"/>
</dbReference>
<dbReference type="Proteomes" id="UP000064921">
    <property type="component" value="Chromosome"/>
</dbReference>
<dbReference type="InterPro" id="IPR041286">
    <property type="entry name" value="MBG_2"/>
</dbReference>
<dbReference type="STRING" id="121719.APZ00_12950"/>
<dbReference type="Gene3D" id="2.160.20.110">
    <property type="match status" value="3"/>
</dbReference>
<dbReference type="NCBIfam" id="TIGR01901">
    <property type="entry name" value="adhes_NPXG"/>
    <property type="match status" value="1"/>
</dbReference>
<evidence type="ECO:0000313" key="5">
    <source>
        <dbReference type="EMBL" id="ALV27861.1"/>
    </source>
</evidence>
<protein>
    <recommendedName>
        <fullName evidence="4">Filamentous haemagglutinin FhaB/tRNA nuclease CdiA-like TPS domain-containing protein</fullName>
    </recommendedName>
</protein>
<evidence type="ECO:0000313" key="6">
    <source>
        <dbReference type="Proteomes" id="UP000064921"/>
    </source>
</evidence>
<organism evidence="5 6">
    <name type="scientific">Pannonibacter phragmitetus</name>
    <dbReference type="NCBI Taxonomy" id="121719"/>
    <lineage>
        <taxon>Bacteria</taxon>
        <taxon>Pseudomonadati</taxon>
        <taxon>Pseudomonadota</taxon>
        <taxon>Alphaproteobacteria</taxon>
        <taxon>Hyphomicrobiales</taxon>
        <taxon>Stappiaceae</taxon>
        <taxon>Pannonibacter</taxon>
    </lineage>
</organism>
<dbReference type="InterPro" id="IPR008638">
    <property type="entry name" value="FhaB/CdiA-like_TPS"/>
</dbReference>
<dbReference type="InterPro" id="IPR011050">
    <property type="entry name" value="Pectin_lyase_fold/virulence"/>
</dbReference>
<dbReference type="InterPro" id="IPR011493">
    <property type="entry name" value="GLUG"/>
</dbReference>
<dbReference type="Gene3D" id="2.160.20.10">
    <property type="entry name" value="Single-stranded right-handed beta-helix, Pectin lyase-like"/>
    <property type="match status" value="2"/>
</dbReference>
<proteinExistence type="predicted"/>
<dbReference type="KEGG" id="pphr:APZ00_12950"/>
<name>A0A0U3P816_9HYPH</name>
<keyword evidence="6" id="KW-1185">Reference proteome</keyword>
<dbReference type="GO" id="GO:0005576">
    <property type="term" value="C:extracellular region"/>
    <property type="evidence" value="ECO:0007669"/>
    <property type="project" value="UniProtKB-SubCell"/>
</dbReference>
<dbReference type="InterPro" id="IPR037160">
    <property type="entry name" value="DNA_Pol_thumb_sf"/>
</dbReference>
<gene>
    <name evidence="5" type="ORF">APZ00_12950</name>
</gene>
<dbReference type="EMBL" id="CP013068">
    <property type="protein sequence ID" value="ALV27861.1"/>
    <property type="molecule type" value="Genomic_DNA"/>
</dbReference>
<evidence type="ECO:0000256" key="3">
    <source>
        <dbReference type="ARBA" id="ARBA00022729"/>
    </source>
</evidence>
<keyword evidence="3" id="KW-0732">Signal</keyword>
<evidence type="ECO:0000259" key="4">
    <source>
        <dbReference type="SMART" id="SM00912"/>
    </source>
</evidence>
<sequence>MTVTQGTDRSIINWNSFSVGAGNTVNFIQPGVTSAILNRVTGATPSTIAGTVTGNGQVVLVNPNGIAITPTGTVNIGGGFIASTLDIANEDFLNGSLNFAGDGASKSVSNEGIITVGRGGYAALLGGTVRNDGLIAAPMGKIGLGAGERVTLDLAGDGFMQVSLPTAEGQEGDGALIENGGTLSADGGTVVMSAATAREAARKAVNMSGVAEARTVSGKSGAIVIGGGDGGSVEVSGKLNASAASGKGGKIAVSGKSVSLKDAKVNTSGTTGGGTVKVTAATGADGGTALVGAGTTLDATSTGGTGGTVIVTGQLVWAESGSLIDVSGATGGTVLVGGDYQGGKTAANNFVSEKVANATRTYLAEGAVIKADGTAGAGGKAVLWSDDTTIFAGSISARAAGTAAGGLIETSGHNLLFGSNFDVSTISESGAAGTWLIDPYNVTISSSSSSGMTVSVAGDPWTVTPLNSGANINNSTLAAYLSSTNVTIFTNGAGSEAGNITVSAPVSWSANTTLTLNADATTGGIFINNNIASSGSSGGLVLIAGSGGINQAGGTSVTANTLTATASNGGSVSLTNAENSIAVLGTSSADGSFAVSSNRALTVTGPVTFGSSLSLATTSGNLAVNAALASSSANADVSLTAADALVLSKDITLTGANAQLALGYGSSYTLANGARITLSGASSSLEIDGTGYTLIRSLDDLQTLMNGNLAGSFALASSIDAGATASWNGGEGFVPVNGFSGTFAGLGHFIDGLTINRPNQSVQGLFGLMSGTARDVTLSNVSVSGNGTVGSIAARLSGGLLTNVHVTGSVTAQNDLAGGLVGWSDIGTISLSSAHVTVSGAGGVGGLVGRNRAATISDSYSTGSVTGTGSGIGGLIGTTVQGTTLTNVYASGLVTGGTDVGGLIGSQDATAITVTNGYWDTGTTGQSTSAGGTGISTANAYTQATYSGFDFTNTWVMFAGDTRPMLRNEYSSVIATPVALQLMALDLAASYTLGANINMAAAQATGGIWGASGFRPVGNGGTQFTGSFNGNGHTISGLMINRTGENNAGLFGFTTGATISNVTLSGGSVTANNNVGALIGYMSGGSVSSSASSMTVTAVSTAESNAGGLIGTIDGGAVSLSSASGNVTGAGYQTGGFVGYLINGGTVTTSRATGSVTGTNTNSGFGYVGGFVGGNGYSGGNGGTISQSYATGTVTGSGGTIGGFVGHNEGVITDSYATGRVIGLASADNIGGFVGVNFVNGTITNAYSTGYVTGSAGVGGFAGWNNNSASAITNAYWDTQTSGQSTGIAGGSGSATARTTAQLQGSLPVGFSPAIWGTGTNLYPYLNWAYSTTPVAISGIAYSDAGSTALAGSLITAVSGGASIGNTVTGANGYYYILADASALNSAGVLTYVETGDSTLNAAFSDTIGTNGVQNISIYGGAIHLITGEAGLLATQLKLASTRGSYTDTELSSLSNVTLTPLTTSVSGVYLDASAATYALDANLTAGGVLSLNSGGAFTIDGTRSLSAGGDLTISDNLSWSSVPHALTLNAGGDISLAGISDGGTNGSLVLNSAGTITASGAISVGTFDLQAGSWSQIAASLPAFSATDFRLGSGGTFLRVTGGDGSSGTPYQIADIYGLQGMASTSLRSLDFVLTSDIDASGTSLWNSGTGFISIGTQADSFAGSFDGQGRTISGLTVNTSGNNAGLFGYIGGAGAVSNLALTNVSISGADYVGGIAGQNFGTITNVSVAGSVTATNAAAGGIAGYSAGSLTSSRATADVTAAESAGGLTGQMAGGTLTASYYAAGTVSAGRYAGGIAGSVSGGGISNAFATGSVSASIEGAGGLAGYMSGGSLTNTYATGTVTAQDRAGGLVGYGSDSTITNSYATGAVTGAGTSGGLVGARGGDLIINASFFDTQRTGQSLGVGAGGSPDVTGFTTAQINSLSTFTDAGWSIGDEGGTSSVWRIYDGFTGPLLRSFMTGLTVTGGSGSKTYDGSASASSTGTLTYSDPGHDTSLVSGTAVYTASSADAGSYSGSNLILSGLHSSQLGYDITFISGTLTVDKAALTATANNDSKTYDGLAYSGGNGVTYSGFVNGETASVLGGTLTYGGTSQGAVNAGSYGIGLSGLTSNNYDITFASGTLTVDRANLIVTARDDVLTANGSPYAGGAGVTFSGFVNGETEAVLNGSLSYGGSAIGATAAGSYLISVSGLSAANYTLQFQNGTLTINPGPAPAGPDNNLPSRQSVNLVSWRGGGIPAPSLSKPVWRQVTGVTTPAQSGTQGGPDDQESQLLLRDVWLSGINCLAAGGWAPACAGGAN</sequence>
<evidence type="ECO:0000256" key="1">
    <source>
        <dbReference type="ARBA" id="ARBA00004613"/>
    </source>
</evidence>
<accession>A0A0U3P816</accession>
<dbReference type="Gene3D" id="3.30.210.10">
    <property type="entry name" value="DNA polymerase, thumb domain"/>
    <property type="match status" value="2"/>
</dbReference>
<dbReference type="Pfam" id="PF07581">
    <property type="entry name" value="Glug"/>
    <property type="match status" value="3"/>
</dbReference>
<dbReference type="SMART" id="SM00912">
    <property type="entry name" value="Haemagg_act"/>
    <property type="match status" value="1"/>
</dbReference>
<dbReference type="SUPFAM" id="SSF51126">
    <property type="entry name" value="Pectin lyase-like"/>
    <property type="match status" value="1"/>
</dbReference>
<feature type="domain" description="Filamentous haemagglutinin FhaB/tRNA nuclease CdiA-like TPS" evidence="4">
    <location>
        <begin position="1"/>
        <end position="91"/>
    </location>
</feature>
<keyword evidence="2" id="KW-0964">Secreted</keyword>
<dbReference type="PANTHER" id="PTHR12338:SF8">
    <property type="entry name" value="HEME_HEMOPEXIN-BINDING PROTEIN"/>
    <property type="match status" value="1"/>
</dbReference>
<dbReference type="Pfam" id="PF18676">
    <property type="entry name" value="MBG_2"/>
    <property type="match status" value="2"/>
</dbReference>
<comment type="subcellular location">
    <subcellularLocation>
        <location evidence="1">Secreted</location>
    </subcellularLocation>
</comment>
<reference evidence="5 6" key="1">
    <citation type="submission" date="2015-10" db="EMBL/GenBank/DDBJ databases">
        <title>The world's first case of liver abscess caused by Pannonibacter phragmitetus.</title>
        <authorList>
            <person name="Ming D."/>
            <person name="Wang M."/>
            <person name="Zhou Y."/>
            <person name="Jiang T."/>
            <person name="Hu S."/>
        </authorList>
    </citation>
    <scope>NUCLEOTIDE SEQUENCE [LARGE SCALE GENOMIC DNA]</scope>
    <source>
        <strain evidence="5 6">31801</strain>
    </source>
</reference>
<evidence type="ECO:0000256" key="2">
    <source>
        <dbReference type="ARBA" id="ARBA00022525"/>
    </source>
</evidence>
<dbReference type="Pfam" id="PF05860">
    <property type="entry name" value="TPS"/>
    <property type="match status" value="1"/>
</dbReference>
<dbReference type="InterPro" id="IPR050909">
    <property type="entry name" value="Bact_Autotransporter_VF"/>
</dbReference>
<dbReference type="InterPro" id="IPR012334">
    <property type="entry name" value="Pectin_lyas_fold"/>
</dbReference>